<dbReference type="Pfam" id="PF00098">
    <property type="entry name" value="zf-CCHC"/>
    <property type="match status" value="1"/>
</dbReference>
<feature type="compositionally biased region" description="Basic and acidic residues" evidence="2">
    <location>
        <begin position="221"/>
        <end position="234"/>
    </location>
</feature>
<keyword evidence="1" id="KW-0862">Zinc</keyword>
<protein>
    <recommendedName>
        <fullName evidence="3">CCHC-type domain-containing protein</fullName>
    </recommendedName>
</protein>
<dbReference type="Gene3D" id="4.10.60.10">
    <property type="entry name" value="Zinc finger, CCHC-type"/>
    <property type="match status" value="1"/>
</dbReference>
<dbReference type="PROSITE" id="PS50158">
    <property type="entry name" value="ZF_CCHC"/>
    <property type="match status" value="1"/>
</dbReference>
<evidence type="ECO:0000256" key="1">
    <source>
        <dbReference type="PROSITE-ProRule" id="PRU00047"/>
    </source>
</evidence>
<evidence type="ECO:0000313" key="5">
    <source>
        <dbReference type="Proteomes" id="UP001146120"/>
    </source>
</evidence>
<feature type="region of interest" description="Disordered" evidence="2">
    <location>
        <begin position="221"/>
        <end position="244"/>
    </location>
</feature>
<dbReference type="SMART" id="SM00343">
    <property type="entry name" value="ZnF_C2HC"/>
    <property type="match status" value="1"/>
</dbReference>
<gene>
    <name evidence="4" type="ORF">N0F65_005630</name>
</gene>
<dbReference type="InterPro" id="IPR001878">
    <property type="entry name" value="Znf_CCHC"/>
</dbReference>
<dbReference type="EMBL" id="DAKRPA010000114">
    <property type="protein sequence ID" value="DAZ98164.1"/>
    <property type="molecule type" value="Genomic_DNA"/>
</dbReference>
<keyword evidence="1" id="KW-0863">Zinc-finger</keyword>
<organism evidence="4 5">
    <name type="scientific">Lagenidium giganteum</name>
    <dbReference type="NCBI Taxonomy" id="4803"/>
    <lineage>
        <taxon>Eukaryota</taxon>
        <taxon>Sar</taxon>
        <taxon>Stramenopiles</taxon>
        <taxon>Oomycota</taxon>
        <taxon>Peronosporomycetes</taxon>
        <taxon>Pythiales</taxon>
        <taxon>Pythiaceae</taxon>
    </lineage>
</organism>
<dbReference type="SUPFAM" id="SSF57756">
    <property type="entry name" value="Retrovirus zinc finger-like domains"/>
    <property type="match status" value="1"/>
</dbReference>
<evidence type="ECO:0000313" key="4">
    <source>
        <dbReference type="EMBL" id="DAZ98164.1"/>
    </source>
</evidence>
<dbReference type="GO" id="GO:0003676">
    <property type="term" value="F:nucleic acid binding"/>
    <property type="evidence" value="ECO:0007669"/>
    <property type="project" value="InterPro"/>
</dbReference>
<keyword evidence="5" id="KW-1185">Reference proteome</keyword>
<feature type="domain" description="CCHC-type" evidence="3">
    <location>
        <begin position="210"/>
        <end position="225"/>
    </location>
</feature>
<dbReference type="InterPro" id="IPR036875">
    <property type="entry name" value="Znf_CCHC_sf"/>
</dbReference>
<sequence length="411" mass="46372">MQVHTVETFSGTRWNDDHKLHAMLSCFKGAALSHVQYLGSELRAANKQLAYREMRKAMEARFCCRLMDDQLGKRLEEPKEKARTWSQHVDFMRIIANHMEGANKDRIILNYFCNYACPEKSELMWTRVNSRGLNHSEELDSVLFWLIQQTGDGAGIAPRPRYTVLAAPKRNDNAQGNNKRHGRGGRPERGDANSAGGTKPKKGEKKQRTCFICDDPGHVVKDCPEKKKREEKRKGGSANSALGTNASDSIFAEDDGGAIWMAVGDNSSPSNEWLLHSGASHHIIGDKHTLANLSSCALDVYVADDRIIRSRMMVMVEEALAHQAWLRNRLPTRGNAGHQTPLEVLTGKKPDLKALRKWGQKLTVHVKSTTMGTRKKCEIGYFLGFDTKTKGYRSYIERIRKIVVTQRAKRQ</sequence>
<name>A0AAV2YXY7_9STRA</name>
<dbReference type="Proteomes" id="UP001146120">
    <property type="component" value="Unassembled WGS sequence"/>
</dbReference>
<reference evidence="4" key="1">
    <citation type="submission" date="2022-11" db="EMBL/GenBank/DDBJ databases">
        <authorList>
            <person name="Morgan W.R."/>
            <person name="Tartar A."/>
        </authorList>
    </citation>
    <scope>NUCLEOTIDE SEQUENCE</scope>
    <source>
        <strain evidence="4">ARSEF 373</strain>
    </source>
</reference>
<feature type="region of interest" description="Disordered" evidence="2">
    <location>
        <begin position="166"/>
        <end position="207"/>
    </location>
</feature>
<reference evidence="4" key="2">
    <citation type="journal article" date="2023" name="Microbiol Resour">
        <title>Decontamination and Annotation of the Draft Genome Sequence of the Oomycete Lagenidium giganteum ARSEF 373.</title>
        <authorList>
            <person name="Morgan W.R."/>
            <person name="Tartar A."/>
        </authorList>
    </citation>
    <scope>NUCLEOTIDE SEQUENCE</scope>
    <source>
        <strain evidence="4">ARSEF 373</strain>
    </source>
</reference>
<keyword evidence="1" id="KW-0479">Metal-binding</keyword>
<evidence type="ECO:0000259" key="3">
    <source>
        <dbReference type="PROSITE" id="PS50158"/>
    </source>
</evidence>
<evidence type="ECO:0000256" key="2">
    <source>
        <dbReference type="SAM" id="MobiDB-lite"/>
    </source>
</evidence>
<proteinExistence type="predicted"/>
<dbReference type="GO" id="GO:0008270">
    <property type="term" value="F:zinc ion binding"/>
    <property type="evidence" value="ECO:0007669"/>
    <property type="project" value="UniProtKB-KW"/>
</dbReference>
<accession>A0AAV2YXY7</accession>
<dbReference type="AlphaFoldDB" id="A0AAV2YXY7"/>
<comment type="caution">
    <text evidence="4">The sequence shown here is derived from an EMBL/GenBank/DDBJ whole genome shotgun (WGS) entry which is preliminary data.</text>
</comment>